<dbReference type="InterPro" id="IPR045312">
    <property type="entry name" value="PCBER-like"/>
</dbReference>
<keyword evidence="2" id="KW-0560">Oxidoreductase</keyword>
<dbReference type="InterPro" id="IPR036291">
    <property type="entry name" value="NAD(P)-bd_dom_sf"/>
</dbReference>
<reference evidence="4" key="1">
    <citation type="journal article" date="2021" name="Nat. Commun.">
        <title>Genetic determinants of endophytism in the Arabidopsis root mycobiome.</title>
        <authorList>
            <person name="Mesny F."/>
            <person name="Miyauchi S."/>
            <person name="Thiergart T."/>
            <person name="Pickel B."/>
            <person name="Atanasova L."/>
            <person name="Karlsson M."/>
            <person name="Huettel B."/>
            <person name="Barry K.W."/>
            <person name="Haridas S."/>
            <person name="Chen C."/>
            <person name="Bauer D."/>
            <person name="Andreopoulos W."/>
            <person name="Pangilinan J."/>
            <person name="LaButti K."/>
            <person name="Riley R."/>
            <person name="Lipzen A."/>
            <person name="Clum A."/>
            <person name="Drula E."/>
            <person name="Henrissat B."/>
            <person name="Kohler A."/>
            <person name="Grigoriev I.V."/>
            <person name="Martin F.M."/>
            <person name="Hacquard S."/>
        </authorList>
    </citation>
    <scope>NUCLEOTIDE SEQUENCE</scope>
    <source>
        <strain evidence="4">MPI-CAGE-AT-0016</strain>
    </source>
</reference>
<dbReference type="SUPFAM" id="SSF51735">
    <property type="entry name" value="NAD(P)-binding Rossmann-fold domains"/>
    <property type="match status" value="1"/>
</dbReference>
<name>A0A8K0X2D1_9PEZI</name>
<dbReference type="GO" id="GO:0016491">
    <property type="term" value="F:oxidoreductase activity"/>
    <property type="evidence" value="ECO:0007669"/>
    <property type="project" value="UniProtKB-KW"/>
</dbReference>
<dbReference type="OrthoDB" id="9974981at2759"/>
<dbReference type="Proteomes" id="UP000813385">
    <property type="component" value="Unassembled WGS sequence"/>
</dbReference>
<comment type="caution">
    <text evidence="4">The sequence shown here is derived from an EMBL/GenBank/DDBJ whole genome shotgun (WGS) entry which is preliminary data.</text>
</comment>
<dbReference type="PANTHER" id="PTHR47706">
    <property type="entry name" value="NMRA-LIKE FAMILY PROTEIN"/>
    <property type="match status" value="1"/>
</dbReference>
<dbReference type="Gene3D" id="3.90.25.10">
    <property type="entry name" value="UDP-galactose 4-epimerase, domain 1"/>
    <property type="match status" value="1"/>
</dbReference>
<feature type="domain" description="NmrA-like" evidence="3">
    <location>
        <begin position="6"/>
        <end position="226"/>
    </location>
</feature>
<sequence>MALHIKNVAIVGATGTAGSKIFQALVDSGHFSVTAIARKPISVKGPGTTVKVVDMESMDDLVEAFKGQDAVIDVTMAPDSALPLRLINAAVTAGVMRFIPSEFSLSPENTLGRSVPVYDVKNQVYNRLKELASAGKLTYTTISNGAFLDWILRTGIFKLDLKNKKAELMNGGTVIVPWTLLDHIGTATVNVLLHPEATKNRPIHISTIQKSQKEMLALAQEALGKEGWTVSTVDMEPVYQESLAQLQAGNITFEVMVNMILYCNSREDYAGKWEKEDNLLLNVQKWSDDQVKQLISSIAAE</sequence>
<dbReference type="AlphaFoldDB" id="A0A8K0X2D1"/>
<dbReference type="EMBL" id="JAGPXD010000005">
    <property type="protein sequence ID" value="KAH7354503.1"/>
    <property type="molecule type" value="Genomic_DNA"/>
</dbReference>
<evidence type="ECO:0000259" key="3">
    <source>
        <dbReference type="Pfam" id="PF05368"/>
    </source>
</evidence>
<evidence type="ECO:0000313" key="5">
    <source>
        <dbReference type="Proteomes" id="UP000813385"/>
    </source>
</evidence>
<keyword evidence="5" id="KW-1185">Reference proteome</keyword>
<gene>
    <name evidence="4" type="ORF">B0T11DRAFT_301483</name>
</gene>
<protein>
    <recommendedName>
        <fullName evidence="3">NmrA-like domain-containing protein</fullName>
    </recommendedName>
</protein>
<dbReference type="InterPro" id="IPR008030">
    <property type="entry name" value="NmrA-like"/>
</dbReference>
<dbReference type="InterPro" id="IPR051609">
    <property type="entry name" value="NmrA/Isoflavone_reductase-like"/>
</dbReference>
<evidence type="ECO:0000313" key="4">
    <source>
        <dbReference type="EMBL" id="KAH7354503.1"/>
    </source>
</evidence>
<keyword evidence="1" id="KW-0521">NADP</keyword>
<dbReference type="Pfam" id="PF05368">
    <property type="entry name" value="NmrA"/>
    <property type="match status" value="1"/>
</dbReference>
<organism evidence="4 5">
    <name type="scientific">Plectosphaerella cucumerina</name>
    <dbReference type="NCBI Taxonomy" id="40658"/>
    <lineage>
        <taxon>Eukaryota</taxon>
        <taxon>Fungi</taxon>
        <taxon>Dikarya</taxon>
        <taxon>Ascomycota</taxon>
        <taxon>Pezizomycotina</taxon>
        <taxon>Sordariomycetes</taxon>
        <taxon>Hypocreomycetidae</taxon>
        <taxon>Glomerellales</taxon>
        <taxon>Plectosphaerellaceae</taxon>
        <taxon>Plectosphaerella</taxon>
    </lineage>
</organism>
<dbReference type="PANTHER" id="PTHR47706:SF1">
    <property type="entry name" value="CIPA-LIKE, PUTATIVE (AFU_ORTHOLOGUE AFUA_1G12460)-RELATED"/>
    <property type="match status" value="1"/>
</dbReference>
<dbReference type="CDD" id="cd05259">
    <property type="entry name" value="PCBER_SDR_a"/>
    <property type="match status" value="1"/>
</dbReference>
<evidence type="ECO:0000256" key="1">
    <source>
        <dbReference type="ARBA" id="ARBA00022857"/>
    </source>
</evidence>
<proteinExistence type="predicted"/>
<accession>A0A8K0X2D1</accession>
<evidence type="ECO:0000256" key="2">
    <source>
        <dbReference type="ARBA" id="ARBA00023002"/>
    </source>
</evidence>
<dbReference type="Gene3D" id="3.40.50.720">
    <property type="entry name" value="NAD(P)-binding Rossmann-like Domain"/>
    <property type="match status" value="1"/>
</dbReference>